<keyword evidence="1" id="KW-0234">DNA repair</keyword>
<evidence type="ECO:0000313" key="3">
    <source>
        <dbReference type="Proteomes" id="UP000653305"/>
    </source>
</evidence>
<reference evidence="2" key="1">
    <citation type="submission" date="2020-07" db="EMBL/GenBank/DDBJ databases">
        <title>Ethylene signaling mediates host invasion by parasitic plants.</title>
        <authorList>
            <person name="Yoshida S."/>
        </authorList>
    </citation>
    <scope>NUCLEOTIDE SEQUENCE</scope>
    <source>
        <strain evidence="2">Okayama</strain>
    </source>
</reference>
<dbReference type="Pfam" id="PF06331">
    <property type="entry name" value="Tfb5"/>
    <property type="match status" value="1"/>
</dbReference>
<comment type="caution">
    <text evidence="2">The sequence shown here is derived from an EMBL/GenBank/DDBJ whole genome shotgun (WGS) entry which is preliminary data.</text>
</comment>
<dbReference type="EMBL" id="BMAC01000449">
    <property type="protein sequence ID" value="GFP96645.1"/>
    <property type="molecule type" value="Genomic_DNA"/>
</dbReference>
<keyword evidence="1" id="KW-0227">DNA damage</keyword>
<dbReference type="Gene3D" id="3.30.70.1220">
    <property type="entry name" value="TFB5-like"/>
    <property type="match status" value="1"/>
</dbReference>
<gene>
    <name evidence="2" type="ORF">PHJA_001808600</name>
</gene>
<comment type="subcellular location">
    <subcellularLocation>
        <location evidence="1">Nucleus</location>
    </subcellularLocation>
</comment>
<comment type="similarity">
    <text evidence="1">Belongs to the TFB5 family.</text>
</comment>
<dbReference type="AlphaFoldDB" id="A0A830CNM0"/>
<name>A0A830CNM0_9LAMI</name>
<dbReference type="GO" id="GO:0006367">
    <property type="term" value="P:transcription initiation at RNA polymerase II promoter"/>
    <property type="evidence" value="ECO:0007669"/>
    <property type="project" value="UniProtKB-UniRule"/>
</dbReference>
<keyword evidence="3" id="KW-1185">Reference proteome</keyword>
<protein>
    <recommendedName>
        <fullName evidence="1">General transcription and DNA repair factor IIH subunit TFB5</fullName>
    </recommendedName>
</protein>
<dbReference type="Proteomes" id="UP000653305">
    <property type="component" value="Unassembled WGS sequence"/>
</dbReference>
<keyword evidence="1" id="KW-0804">Transcription</keyword>
<proteinExistence type="inferred from homology"/>
<dbReference type="InterPro" id="IPR009400">
    <property type="entry name" value="TFIIH_TTDA/Tfb5"/>
</dbReference>
<evidence type="ECO:0000256" key="1">
    <source>
        <dbReference type="RuleBase" id="RU368032"/>
    </source>
</evidence>
<evidence type="ECO:0000313" key="2">
    <source>
        <dbReference type="EMBL" id="GFP96645.1"/>
    </source>
</evidence>
<dbReference type="SUPFAM" id="SSF142897">
    <property type="entry name" value="TFB5-like"/>
    <property type="match status" value="1"/>
</dbReference>
<organism evidence="2 3">
    <name type="scientific">Phtheirospermum japonicum</name>
    <dbReference type="NCBI Taxonomy" id="374723"/>
    <lineage>
        <taxon>Eukaryota</taxon>
        <taxon>Viridiplantae</taxon>
        <taxon>Streptophyta</taxon>
        <taxon>Embryophyta</taxon>
        <taxon>Tracheophyta</taxon>
        <taxon>Spermatophyta</taxon>
        <taxon>Magnoliopsida</taxon>
        <taxon>eudicotyledons</taxon>
        <taxon>Gunneridae</taxon>
        <taxon>Pentapetalae</taxon>
        <taxon>asterids</taxon>
        <taxon>lamiids</taxon>
        <taxon>Lamiales</taxon>
        <taxon>Orobanchaceae</taxon>
        <taxon>Orobanchaceae incertae sedis</taxon>
        <taxon>Phtheirospermum</taxon>
    </lineage>
</organism>
<comment type="function">
    <text evidence="1">In NER, TFIIH acts by opening DNA around the lesion to allow the excision of the damaged oligonucleotide and its replacement by a new DNA fragment. In transcription, TFIIH has an essential role in transcription initiation. When the pre-initiation complex (PIC) has been established, TFIIH is required for promoter opening and promoter escape.</text>
</comment>
<sequence>MAQFIIIMNASFHQSRKFIIHVLDNTHISVHLDMAGYDQKWNCCIQRAKHMRSPLNSD</sequence>
<accession>A0A830CNM0</accession>
<dbReference type="OrthoDB" id="354at2759"/>
<dbReference type="InterPro" id="IPR035935">
    <property type="entry name" value="TFB5-like_sf"/>
</dbReference>
<dbReference type="GO" id="GO:0000439">
    <property type="term" value="C:transcription factor TFIIH core complex"/>
    <property type="evidence" value="ECO:0007669"/>
    <property type="project" value="UniProtKB-UniRule"/>
</dbReference>
<keyword evidence="1" id="KW-0539">Nucleus</keyword>
<comment type="subunit">
    <text evidence="1">Component of the 7-subunit TFIIH core complex.</text>
</comment>
<keyword evidence="1" id="KW-0805">Transcription regulation</keyword>
<dbReference type="GO" id="GO:0006289">
    <property type="term" value="P:nucleotide-excision repair"/>
    <property type="evidence" value="ECO:0007669"/>
    <property type="project" value="InterPro"/>
</dbReference>